<keyword evidence="1" id="KW-1133">Transmembrane helix</keyword>
<evidence type="ECO:0000313" key="3">
    <source>
        <dbReference type="Proteomes" id="UP001311915"/>
    </source>
</evidence>
<keyword evidence="3" id="KW-1185">Reference proteome</keyword>
<dbReference type="AlphaFoldDB" id="A0AAV9KWB2"/>
<name>A0AAV9KWB2_9SOLN</name>
<accession>A0AAV9KWB2</accession>
<proteinExistence type="predicted"/>
<sequence length="227" mass="25792">MKKKLKGISLTCDRITAMNFTRWFRVSKLGERIIHKFVIPKGNIFKGRFLQFVELNEYVLKNGLPFKGCVNIKTLKLGGCLLGDNTLVEILKNYKELEKLTLRHCSCMSTDYNIGPSRDRCFVSIIASVLDALLTYTMTNFVGSSNGITTRSSDNIFTSRYIIYSIYIQNILFLYIQCDIPMKKANPHGIVQQTTAESSTHLIIFCTKISPPPPPPCYEAISNWDEV</sequence>
<keyword evidence="1" id="KW-0472">Membrane</keyword>
<evidence type="ECO:0000256" key="1">
    <source>
        <dbReference type="SAM" id="Phobius"/>
    </source>
</evidence>
<dbReference type="Gene3D" id="3.80.10.10">
    <property type="entry name" value="Ribonuclease Inhibitor"/>
    <property type="match status" value="1"/>
</dbReference>
<gene>
    <name evidence="2" type="ORF">R3W88_015621</name>
</gene>
<comment type="caution">
    <text evidence="2">The sequence shown here is derived from an EMBL/GenBank/DDBJ whole genome shotgun (WGS) entry which is preliminary data.</text>
</comment>
<organism evidence="2 3">
    <name type="scientific">Solanum pinnatisectum</name>
    <name type="common">tansyleaf nightshade</name>
    <dbReference type="NCBI Taxonomy" id="50273"/>
    <lineage>
        <taxon>Eukaryota</taxon>
        <taxon>Viridiplantae</taxon>
        <taxon>Streptophyta</taxon>
        <taxon>Embryophyta</taxon>
        <taxon>Tracheophyta</taxon>
        <taxon>Spermatophyta</taxon>
        <taxon>Magnoliopsida</taxon>
        <taxon>eudicotyledons</taxon>
        <taxon>Gunneridae</taxon>
        <taxon>Pentapetalae</taxon>
        <taxon>asterids</taxon>
        <taxon>lamiids</taxon>
        <taxon>Solanales</taxon>
        <taxon>Solanaceae</taxon>
        <taxon>Solanoideae</taxon>
        <taxon>Solaneae</taxon>
        <taxon>Solanum</taxon>
    </lineage>
</organism>
<reference evidence="2 3" key="1">
    <citation type="submission" date="2023-10" db="EMBL/GenBank/DDBJ databases">
        <title>Genome-Wide Identification Analysis in wild type Solanum Pinnatisectum Reveals Some Genes Defensing Phytophthora Infestans.</title>
        <authorList>
            <person name="Sun C."/>
        </authorList>
    </citation>
    <scope>NUCLEOTIDE SEQUENCE [LARGE SCALE GENOMIC DNA]</scope>
    <source>
        <strain evidence="2">LQN</strain>
        <tissue evidence="2">Leaf</tissue>
    </source>
</reference>
<dbReference type="SUPFAM" id="SSF52047">
    <property type="entry name" value="RNI-like"/>
    <property type="match status" value="1"/>
</dbReference>
<keyword evidence="1" id="KW-0812">Transmembrane</keyword>
<feature type="transmembrane region" description="Helical" evidence="1">
    <location>
        <begin position="161"/>
        <end position="178"/>
    </location>
</feature>
<protein>
    <submittedName>
        <fullName evidence="2">Uncharacterized protein</fullName>
    </submittedName>
</protein>
<evidence type="ECO:0000313" key="2">
    <source>
        <dbReference type="EMBL" id="KAK4717283.1"/>
    </source>
</evidence>
<dbReference type="Proteomes" id="UP001311915">
    <property type="component" value="Unassembled WGS sequence"/>
</dbReference>
<dbReference type="InterPro" id="IPR032675">
    <property type="entry name" value="LRR_dom_sf"/>
</dbReference>
<dbReference type="EMBL" id="JAWPEI010000009">
    <property type="protein sequence ID" value="KAK4717283.1"/>
    <property type="molecule type" value="Genomic_DNA"/>
</dbReference>
<feature type="transmembrane region" description="Helical" evidence="1">
    <location>
        <begin position="121"/>
        <end position="141"/>
    </location>
</feature>